<evidence type="ECO:0000256" key="6">
    <source>
        <dbReference type="SAM" id="MobiDB-lite"/>
    </source>
</evidence>
<gene>
    <name evidence="7" type="ORF">GCM10012287_24290</name>
</gene>
<keyword evidence="5" id="KW-0902">Two-component regulatory system</keyword>
<dbReference type="PANTHER" id="PTHR24421">
    <property type="entry name" value="NITRATE/NITRITE SENSOR PROTEIN NARX-RELATED"/>
    <property type="match status" value="1"/>
</dbReference>
<keyword evidence="4" id="KW-0418">Kinase</keyword>
<keyword evidence="8" id="KW-1185">Reference proteome</keyword>
<feature type="compositionally biased region" description="Basic residues" evidence="6">
    <location>
        <begin position="175"/>
        <end position="187"/>
    </location>
</feature>
<evidence type="ECO:0000256" key="4">
    <source>
        <dbReference type="ARBA" id="ARBA00022777"/>
    </source>
</evidence>
<comment type="caution">
    <text evidence="7">The sequence shown here is derived from an EMBL/GenBank/DDBJ whole genome shotgun (WGS) entry which is preliminary data.</text>
</comment>
<dbReference type="PANTHER" id="PTHR24421:SF10">
    <property type="entry name" value="NITRATE_NITRITE SENSOR PROTEIN NARQ"/>
    <property type="match status" value="1"/>
</dbReference>
<keyword evidence="3" id="KW-0808">Transferase</keyword>
<comment type="catalytic activity">
    <reaction evidence="1">
        <text>ATP + protein L-histidine = ADP + protein N-phospho-L-histidine.</text>
        <dbReference type="EC" id="2.7.13.3"/>
    </reaction>
</comment>
<evidence type="ECO:0000313" key="7">
    <source>
        <dbReference type="EMBL" id="GGO48698.1"/>
    </source>
</evidence>
<organism evidence="7 8">
    <name type="scientific">Streptomyces daqingensis</name>
    <dbReference type="NCBI Taxonomy" id="1472640"/>
    <lineage>
        <taxon>Bacteria</taxon>
        <taxon>Bacillati</taxon>
        <taxon>Actinomycetota</taxon>
        <taxon>Actinomycetes</taxon>
        <taxon>Kitasatosporales</taxon>
        <taxon>Streptomycetaceae</taxon>
        <taxon>Streptomyces</taxon>
    </lineage>
</organism>
<proteinExistence type="predicted"/>
<evidence type="ECO:0000313" key="8">
    <source>
        <dbReference type="Proteomes" id="UP000631535"/>
    </source>
</evidence>
<feature type="region of interest" description="Disordered" evidence="6">
    <location>
        <begin position="143"/>
        <end position="196"/>
    </location>
</feature>
<protein>
    <recommendedName>
        <fullName evidence="2">histidine kinase</fullName>
        <ecNumber evidence="2">2.7.13.3</ecNumber>
    </recommendedName>
</protein>
<sequence>MLALLCGGMPLVCAVATGRRQAREEAAAHAAATEAERSGRILLKERAVVARELHDVVVHHMSIAAVRENAVAALAELRRVLGAVRAEPAAGGDGVTAGAAEAPQPGPADLVTLLERVRATGVPVEETVRGAVRELPRGVELVGVPHRPGGAEQRPAARSRVTRPSGTRPCAGGVGRHRRERPRHGTRHGADSAGDG</sequence>
<evidence type="ECO:0000256" key="1">
    <source>
        <dbReference type="ARBA" id="ARBA00000085"/>
    </source>
</evidence>
<evidence type="ECO:0000256" key="3">
    <source>
        <dbReference type="ARBA" id="ARBA00022679"/>
    </source>
</evidence>
<evidence type="ECO:0000256" key="5">
    <source>
        <dbReference type="ARBA" id="ARBA00023012"/>
    </source>
</evidence>
<evidence type="ECO:0000256" key="2">
    <source>
        <dbReference type="ARBA" id="ARBA00012438"/>
    </source>
</evidence>
<dbReference type="EC" id="2.7.13.3" evidence="2"/>
<dbReference type="EMBL" id="BMMP01000007">
    <property type="protein sequence ID" value="GGO48698.1"/>
    <property type="molecule type" value="Genomic_DNA"/>
</dbReference>
<dbReference type="Proteomes" id="UP000631535">
    <property type="component" value="Unassembled WGS sequence"/>
</dbReference>
<accession>A0ABQ2MA42</accession>
<dbReference type="InterPro" id="IPR050482">
    <property type="entry name" value="Sensor_HK_TwoCompSys"/>
</dbReference>
<reference evidence="8" key="1">
    <citation type="journal article" date="2019" name="Int. J. Syst. Evol. Microbiol.">
        <title>The Global Catalogue of Microorganisms (GCM) 10K type strain sequencing project: providing services to taxonomists for standard genome sequencing and annotation.</title>
        <authorList>
            <consortium name="The Broad Institute Genomics Platform"/>
            <consortium name="The Broad Institute Genome Sequencing Center for Infectious Disease"/>
            <person name="Wu L."/>
            <person name="Ma J."/>
        </authorList>
    </citation>
    <scope>NUCLEOTIDE SEQUENCE [LARGE SCALE GENOMIC DNA]</scope>
    <source>
        <strain evidence="8">CGMCC 4.7178</strain>
    </source>
</reference>
<name>A0ABQ2MA42_9ACTN</name>